<evidence type="ECO:0000313" key="2">
    <source>
        <dbReference type="Proteomes" id="UP001246244"/>
    </source>
</evidence>
<evidence type="ECO:0000313" key="1">
    <source>
        <dbReference type="EMBL" id="MDR7665964.1"/>
    </source>
</evidence>
<gene>
    <name evidence="1" type="ORF">RG963_09295</name>
</gene>
<keyword evidence="2" id="KW-1185">Reference proteome</keyword>
<name>A0ABU2D1V6_9EURY</name>
<protein>
    <submittedName>
        <fullName evidence="1">DUF2795 domain-containing protein</fullName>
    </submittedName>
</protein>
<dbReference type="Proteomes" id="UP001246244">
    <property type="component" value="Unassembled WGS sequence"/>
</dbReference>
<proteinExistence type="predicted"/>
<dbReference type="RefSeq" id="WP_310575990.1">
    <property type="nucleotide sequence ID" value="NZ_JAVKPK010000033.1"/>
</dbReference>
<sequence>MEVGSKSESILDLPKETQEILKNIKYPANRDKIIEQTRKSGATQDILEDIGMLPDKEYKSANEVAKELHRR</sequence>
<dbReference type="InterPro" id="IPR021527">
    <property type="entry name" value="DUF2795"/>
</dbReference>
<reference evidence="2" key="1">
    <citation type="submission" date="2023-07" db="EMBL/GenBank/DDBJ databases">
        <title>Whole-genome sequencing of a new Methanosarcina sp. Z-7115.</title>
        <authorList>
            <person name="Zhilina T.N."/>
            <person name="Merkel A.Y."/>
        </authorList>
    </citation>
    <scope>NUCLEOTIDE SEQUENCE [LARGE SCALE GENOMIC DNA]</scope>
    <source>
        <strain evidence="2">Z-7115</strain>
    </source>
</reference>
<dbReference type="EMBL" id="JAVKPK010000033">
    <property type="protein sequence ID" value="MDR7665964.1"/>
    <property type="molecule type" value="Genomic_DNA"/>
</dbReference>
<accession>A0ABU2D1V6</accession>
<comment type="caution">
    <text evidence="1">The sequence shown here is derived from an EMBL/GenBank/DDBJ whole genome shotgun (WGS) entry which is preliminary data.</text>
</comment>
<dbReference type="Pfam" id="PF11387">
    <property type="entry name" value="DUF2795"/>
    <property type="match status" value="1"/>
</dbReference>
<organism evidence="1 2">
    <name type="scientific">Methanosarcina baikalica</name>
    <dbReference type="NCBI Taxonomy" id="3073890"/>
    <lineage>
        <taxon>Archaea</taxon>
        <taxon>Methanobacteriati</taxon>
        <taxon>Methanobacteriota</taxon>
        <taxon>Stenosarchaea group</taxon>
        <taxon>Methanomicrobia</taxon>
        <taxon>Methanosarcinales</taxon>
        <taxon>Methanosarcinaceae</taxon>
        <taxon>Methanosarcina</taxon>
    </lineage>
</organism>